<dbReference type="GO" id="GO:0038084">
    <property type="term" value="P:vascular endothelial growth factor signaling pathway"/>
    <property type="evidence" value="ECO:0007669"/>
    <property type="project" value="TreeGrafter"/>
</dbReference>
<dbReference type="OrthoDB" id="6370328at2759"/>
<dbReference type="PROSITE" id="PS50278">
    <property type="entry name" value="PDGF_2"/>
    <property type="match status" value="1"/>
</dbReference>
<evidence type="ECO:0000313" key="7">
    <source>
        <dbReference type="RefSeq" id="XP_020642678.2"/>
    </source>
</evidence>
<evidence type="ECO:0000256" key="1">
    <source>
        <dbReference type="ARBA" id="ARBA00023030"/>
    </source>
</evidence>
<dbReference type="InterPro" id="IPR029034">
    <property type="entry name" value="Cystine-knot_cytokine"/>
</dbReference>
<dbReference type="GO" id="GO:0048010">
    <property type="term" value="P:vascular endothelial growth factor receptor signaling pathway"/>
    <property type="evidence" value="ECO:0007669"/>
    <property type="project" value="TreeGrafter"/>
</dbReference>
<dbReference type="PROSITE" id="PS00249">
    <property type="entry name" value="PDGF_1"/>
    <property type="match status" value="1"/>
</dbReference>
<evidence type="ECO:0000256" key="2">
    <source>
        <dbReference type="ARBA" id="ARBA00023157"/>
    </source>
</evidence>
<dbReference type="GO" id="GO:0001666">
    <property type="term" value="P:response to hypoxia"/>
    <property type="evidence" value="ECO:0007669"/>
    <property type="project" value="TreeGrafter"/>
</dbReference>
<dbReference type="InterPro" id="IPR023581">
    <property type="entry name" value="PD_growth_factor_CS"/>
</dbReference>
<dbReference type="GO" id="GO:0002040">
    <property type="term" value="P:sprouting angiogenesis"/>
    <property type="evidence" value="ECO:0007669"/>
    <property type="project" value="TreeGrafter"/>
</dbReference>
<protein>
    <submittedName>
        <fullName evidence="7">Snake venom vascular endothelial growth factor toxin HF-like isoform X1</fullName>
    </submittedName>
</protein>
<evidence type="ECO:0000256" key="4">
    <source>
        <dbReference type="SAM" id="MobiDB-lite"/>
    </source>
</evidence>
<proteinExistence type="inferred from homology"/>
<accession>A0A6J0T5R6</accession>
<evidence type="ECO:0000313" key="6">
    <source>
        <dbReference type="Proteomes" id="UP001652642"/>
    </source>
</evidence>
<evidence type="ECO:0000256" key="3">
    <source>
        <dbReference type="RuleBase" id="RU003818"/>
    </source>
</evidence>
<dbReference type="GO" id="GO:0005615">
    <property type="term" value="C:extracellular space"/>
    <property type="evidence" value="ECO:0007669"/>
    <property type="project" value="TreeGrafter"/>
</dbReference>
<organism evidence="6 7">
    <name type="scientific">Pogona vitticeps</name>
    <name type="common">central bearded dragon</name>
    <dbReference type="NCBI Taxonomy" id="103695"/>
    <lineage>
        <taxon>Eukaryota</taxon>
        <taxon>Metazoa</taxon>
        <taxon>Chordata</taxon>
        <taxon>Craniata</taxon>
        <taxon>Vertebrata</taxon>
        <taxon>Euteleostomi</taxon>
        <taxon>Lepidosauria</taxon>
        <taxon>Squamata</taxon>
        <taxon>Bifurcata</taxon>
        <taxon>Unidentata</taxon>
        <taxon>Episquamata</taxon>
        <taxon>Toxicofera</taxon>
        <taxon>Iguania</taxon>
        <taxon>Acrodonta</taxon>
        <taxon>Agamidae</taxon>
        <taxon>Amphibolurinae</taxon>
        <taxon>Pogona</taxon>
    </lineage>
</organism>
<sequence>MMVVVRKHEGDRGPCWGGLGRRCAALEDLVAFAGSLPGRRQRHLELMSPSDRPAGVVPFEEVWSRSYCRSRETLVDILHEYPHESEHIFKPPCVPLWRCAGCCGDESLECMAVEMRTVELQVLRVSPILGTTRQEVMKFTEHTRCVCRPRRKRLKSERSHRIGAKRRPREPSPLLSTMLSCQLPGGDRGDAEDSDQEEAFSPAETKMKLLSRRPLFP</sequence>
<dbReference type="InterPro" id="IPR050507">
    <property type="entry name" value="PDGF/VEGF_growth_factor"/>
</dbReference>
<dbReference type="SMART" id="SM00141">
    <property type="entry name" value="PDGF"/>
    <property type="match status" value="1"/>
</dbReference>
<dbReference type="KEGG" id="pvt:110075606"/>
<dbReference type="GO" id="GO:0008083">
    <property type="term" value="F:growth factor activity"/>
    <property type="evidence" value="ECO:0007669"/>
    <property type="project" value="UniProtKB-KW"/>
</dbReference>
<evidence type="ECO:0000259" key="5">
    <source>
        <dbReference type="PROSITE" id="PS50278"/>
    </source>
</evidence>
<dbReference type="GO" id="GO:0042056">
    <property type="term" value="F:chemoattractant activity"/>
    <property type="evidence" value="ECO:0007669"/>
    <property type="project" value="TreeGrafter"/>
</dbReference>
<dbReference type="PANTHER" id="PTHR12025">
    <property type="entry name" value="VASCULAR ENDOTHELIAL GROWTH FACTOR"/>
    <property type="match status" value="1"/>
</dbReference>
<dbReference type="CDD" id="cd00135">
    <property type="entry name" value="PDGF"/>
    <property type="match status" value="1"/>
</dbReference>
<dbReference type="Proteomes" id="UP001652642">
    <property type="component" value="Chromosome 9"/>
</dbReference>
<dbReference type="SUPFAM" id="SSF57501">
    <property type="entry name" value="Cystine-knot cytokines"/>
    <property type="match status" value="1"/>
</dbReference>
<dbReference type="RefSeq" id="XP_020642678.2">
    <property type="nucleotide sequence ID" value="XM_020787019.2"/>
</dbReference>
<reference evidence="7" key="1">
    <citation type="submission" date="2025-08" db="UniProtKB">
        <authorList>
            <consortium name="RefSeq"/>
        </authorList>
    </citation>
    <scope>IDENTIFICATION</scope>
</reference>
<dbReference type="GO" id="GO:0001938">
    <property type="term" value="P:positive regulation of endothelial cell proliferation"/>
    <property type="evidence" value="ECO:0007669"/>
    <property type="project" value="TreeGrafter"/>
</dbReference>
<feature type="region of interest" description="Disordered" evidence="4">
    <location>
        <begin position="152"/>
        <end position="217"/>
    </location>
</feature>
<dbReference type="Gene3D" id="2.10.90.10">
    <property type="entry name" value="Cystine-knot cytokines"/>
    <property type="match status" value="1"/>
</dbReference>
<dbReference type="InParanoid" id="A0A6J0T5R6"/>
<dbReference type="AlphaFoldDB" id="A0A6J0T5R6"/>
<dbReference type="GO" id="GO:0060754">
    <property type="term" value="P:positive regulation of mast cell chemotaxis"/>
    <property type="evidence" value="ECO:0007669"/>
    <property type="project" value="TreeGrafter"/>
</dbReference>
<dbReference type="GO" id="GO:0016020">
    <property type="term" value="C:membrane"/>
    <property type="evidence" value="ECO:0007669"/>
    <property type="project" value="InterPro"/>
</dbReference>
<dbReference type="GO" id="GO:0050930">
    <property type="term" value="P:induction of positive chemotaxis"/>
    <property type="evidence" value="ECO:0007669"/>
    <property type="project" value="TreeGrafter"/>
</dbReference>
<keyword evidence="6" id="KW-1185">Reference proteome</keyword>
<feature type="domain" description="Platelet-derived growth factor (PDGF) family profile" evidence="5">
    <location>
        <begin position="55"/>
        <end position="152"/>
    </location>
</feature>
<keyword evidence="2" id="KW-1015">Disulfide bond</keyword>
<keyword evidence="1 3" id="KW-0339">Growth factor</keyword>
<dbReference type="GeneID" id="110075606"/>
<dbReference type="PANTHER" id="PTHR12025:SF15">
    <property type="entry name" value="VASCULAR ENDOTHELIAL GROWTH FACTOR C-LIKE ISOFORM X1"/>
    <property type="match status" value="1"/>
</dbReference>
<dbReference type="GO" id="GO:0005172">
    <property type="term" value="F:vascular endothelial growth factor receptor binding"/>
    <property type="evidence" value="ECO:0007669"/>
    <property type="project" value="TreeGrafter"/>
</dbReference>
<dbReference type="InterPro" id="IPR000072">
    <property type="entry name" value="PDGF/VEGF_dom"/>
</dbReference>
<dbReference type="GO" id="GO:0045766">
    <property type="term" value="P:positive regulation of angiogenesis"/>
    <property type="evidence" value="ECO:0007669"/>
    <property type="project" value="TreeGrafter"/>
</dbReference>
<comment type="similarity">
    <text evidence="3">Belongs to the PDGF/VEGF growth factor family.</text>
</comment>
<gene>
    <name evidence="7" type="primary">LOC110075606</name>
</gene>
<name>A0A6J0T5R6_9SAUR</name>
<dbReference type="Pfam" id="PF00341">
    <property type="entry name" value="PDGF"/>
    <property type="match status" value="1"/>
</dbReference>